<keyword evidence="5" id="KW-0802">TPR repeat</keyword>
<dbReference type="InterPro" id="IPR005158">
    <property type="entry name" value="BTAD"/>
</dbReference>
<proteinExistence type="inferred from homology"/>
<keyword evidence="2" id="KW-0805">Transcription regulation</keyword>
<feature type="domain" description="OmpR/PhoB-type" evidence="8">
    <location>
        <begin position="1"/>
        <end position="94"/>
    </location>
</feature>
<dbReference type="SUPFAM" id="SSF48452">
    <property type="entry name" value="TPR-like"/>
    <property type="match status" value="2"/>
</dbReference>
<dbReference type="Gene3D" id="3.40.50.300">
    <property type="entry name" value="P-loop containing nucleotide triphosphate hydrolases"/>
    <property type="match status" value="1"/>
</dbReference>
<dbReference type="SUPFAM" id="SSF46894">
    <property type="entry name" value="C-terminal effector domain of the bipartite response regulators"/>
    <property type="match status" value="1"/>
</dbReference>
<comment type="similarity">
    <text evidence="1">Belongs to the AfsR/DnrI/RedD regulatory family.</text>
</comment>
<dbReference type="InterPro" id="IPR001867">
    <property type="entry name" value="OmpR/PhoB-type_DNA-bd"/>
</dbReference>
<dbReference type="Pfam" id="PF03704">
    <property type="entry name" value="BTAD"/>
    <property type="match status" value="1"/>
</dbReference>
<comment type="caution">
    <text evidence="9">The sequence shown here is derived from an EMBL/GenBank/DDBJ whole genome shotgun (WGS) entry which is preliminary data.</text>
</comment>
<evidence type="ECO:0000256" key="3">
    <source>
        <dbReference type="ARBA" id="ARBA00023125"/>
    </source>
</evidence>
<dbReference type="Proteomes" id="UP000256913">
    <property type="component" value="Unassembled WGS sequence"/>
</dbReference>
<protein>
    <submittedName>
        <fullName evidence="9">DNA-binding SARP family transcriptional activator</fullName>
    </submittedName>
</protein>
<feature type="region of interest" description="Disordered" evidence="7">
    <location>
        <begin position="245"/>
        <end position="265"/>
    </location>
</feature>
<keyword evidence="4" id="KW-0804">Transcription</keyword>
<dbReference type="SMART" id="SM01043">
    <property type="entry name" value="BTAD"/>
    <property type="match status" value="1"/>
</dbReference>
<evidence type="ECO:0000313" key="9">
    <source>
        <dbReference type="EMBL" id="REF99697.1"/>
    </source>
</evidence>
<evidence type="ECO:0000259" key="8">
    <source>
        <dbReference type="PROSITE" id="PS51755"/>
    </source>
</evidence>
<dbReference type="InterPro" id="IPR027417">
    <property type="entry name" value="P-loop_NTPase"/>
</dbReference>
<dbReference type="Gene3D" id="1.10.10.10">
    <property type="entry name" value="Winged helix-like DNA-binding domain superfamily/Winged helix DNA-binding domain"/>
    <property type="match status" value="1"/>
</dbReference>
<dbReference type="GO" id="GO:0043531">
    <property type="term" value="F:ADP binding"/>
    <property type="evidence" value="ECO:0007669"/>
    <property type="project" value="InterPro"/>
</dbReference>
<dbReference type="SUPFAM" id="SSF52540">
    <property type="entry name" value="P-loop containing nucleoside triphosphate hydrolases"/>
    <property type="match status" value="1"/>
</dbReference>
<name>A0A3D9ZRC7_9ACTN</name>
<dbReference type="GO" id="GO:0003677">
    <property type="term" value="F:DNA binding"/>
    <property type="evidence" value="ECO:0007669"/>
    <property type="project" value="UniProtKB-UniRule"/>
</dbReference>
<sequence length="937" mass="101435">MDFRLLGPIEVWAAGNRVPLHGARQERVLAALLLDADRPVSIPRLVDIVWDERPPATARRQVQDVVSRLRSVLTAAGAPAGTIRAAREAYQLTLTGHRYDERTFGELAARAEDLAARSPEDAVALLVEALALWRGAPLAGLEGAGLRDAVTALNARRLAVVERRWELELQLGRHEPAAEELSSLLAAHPFRERIAILLMAALAGQGRRAEALTVYQQVRRTFAEELGVDPGPELQAAHGALLRGDRAASAEAPEASRRHSPPAHLPADVAGFTGREAELARLDTLVGSIEARASDGRDATATLVCAISGTAGVGKTALAVHWSHRVRDRFPDGQLYLDLRGFDPSGAPVTVAEAVRSLLAALGIPAQSIPTGSAAQSLLLRTELADRRVLILLDNAHDTEQVRPLLPGAAGCLVVVTSRNRLTGLVASNAALAVHLDVLTDAESRSLLAHRLGAARVAREPQIVTELIHAAARLPLALVIMAARATERARYPLAQLRSELADAGDRLDTLTGGDPLTDVRAVFSWSYRAMTPAAARMFRSLGTIPGPDIGVAAAASLVGVPPRQARALIDELVDAHLLSEHGPYRYAPHDLLRAYAAELSTAHDDPAERHLQLRRLLDHYLHSAHAALHLLFERIEPLALPEPTAGTTPGRPADPAAALAWFTAERPALLAAVRHAHTVGLDTHVWHLARTMDDFLDLRGHWDDWLTVQSLALDSARRLADPHMQAYSERRLGRCNAQINQFDEAEDHYREALRLYVRLGDQTGQASTHFSRSWMRSTQGRKRDALDEIAGALDLYRAAGHQLGEARALNALAWALAQLGDLQQALVHGAQALTLNQKLGDAYGEAAIWDTLGYTHHHLGDHREALACYRQGLDLFRHAGDRYNEADVLTHRGGTHLAAGDIDAARADWQAALEILTALGHPHAAELRVRLADVDAG</sequence>
<evidence type="ECO:0000256" key="6">
    <source>
        <dbReference type="PROSITE-ProRule" id="PRU01091"/>
    </source>
</evidence>
<dbReference type="GO" id="GO:0006355">
    <property type="term" value="P:regulation of DNA-templated transcription"/>
    <property type="evidence" value="ECO:0007669"/>
    <property type="project" value="InterPro"/>
</dbReference>
<dbReference type="InterPro" id="IPR011990">
    <property type="entry name" value="TPR-like_helical_dom_sf"/>
</dbReference>
<keyword evidence="10" id="KW-1185">Reference proteome</keyword>
<gene>
    <name evidence="9" type="ORF">DFJ67_5737</name>
</gene>
<dbReference type="SMART" id="SM00862">
    <property type="entry name" value="Trans_reg_C"/>
    <property type="match status" value="1"/>
</dbReference>
<evidence type="ECO:0000256" key="4">
    <source>
        <dbReference type="ARBA" id="ARBA00023163"/>
    </source>
</evidence>
<accession>A0A3D9ZRC7</accession>
<dbReference type="EMBL" id="QUMQ01000001">
    <property type="protein sequence ID" value="REF99697.1"/>
    <property type="molecule type" value="Genomic_DNA"/>
</dbReference>
<dbReference type="PANTHER" id="PTHR35807:SF1">
    <property type="entry name" value="TRANSCRIPTIONAL REGULATOR REDD"/>
    <property type="match status" value="1"/>
</dbReference>
<dbReference type="PRINTS" id="PR00364">
    <property type="entry name" value="DISEASERSIST"/>
</dbReference>
<feature type="DNA-binding region" description="OmpR/PhoB-type" evidence="6">
    <location>
        <begin position="1"/>
        <end position="94"/>
    </location>
</feature>
<evidence type="ECO:0000256" key="7">
    <source>
        <dbReference type="SAM" id="MobiDB-lite"/>
    </source>
</evidence>
<dbReference type="Pfam" id="PF13424">
    <property type="entry name" value="TPR_12"/>
    <property type="match status" value="1"/>
</dbReference>
<dbReference type="InterPro" id="IPR016032">
    <property type="entry name" value="Sig_transdc_resp-reg_C-effctor"/>
</dbReference>
<dbReference type="PROSITE" id="PS50005">
    <property type="entry name" value="TPR"/>
    <property type="match status" value="1"/>
</dbReference>
<dbReference type="CDD" id="cd15831">
    <property type="entry name" value="BTAD"/>
    <property type="match status" value="1"/>
</dbReference>
<dbReference type="GO" id="GO:0000160">
    <property type="term" value="P:phosphorelay signal transduction system"/>
    <property type="evidence" value="ECO:0007669"/>
    <property type="project" value="InterPro"/>
</dbReference>
<dbReference type="InterPro" id="IPR051677">
    <property type="entry name" value="AfsR-DnrI-RedD_regulator"/>
</dbReference>
<evidence type="ECO:0000256" key="1">
    <source>
        <dbReference type="ARBA" id="ARBA00005820"/>
    </source>
</evidence>
<dbReference type="InterPro" id="IPR019734">
    <property type="entry name" value="TPR_rpt"/>
</dbReference>
<dbReference type="InterPro" id="IPR036388">
    <property type="entry name" value="WH-like_DNA-bd_sf"/>
</dbReference>
<evidence type="ECO:0000256" key="2">
    <source>
        <dbReference type="ARBA" id="ARBA00023015"/>
    </source>
</evidence>
<organism evidence="9 10">
    <name type="scientific">Asanoa ferruginea</name>
    <dbReference type="NCBI Taxonomy" id="53367"/>
    <lineage>
        <taxon>Bacteria</taxon>
        <taxon>Bacillati</taxon>
        <taxon>Actinomycetota</taxon>
        <taxon>Actinomycetes</taxon>
        <taxon>Micromonosporales</taxon>
        <taxon>Micromonosporaceae</taxon>
        <taxon>Asanoa</taxon>
    </lineage>
</organism>
<dbReference type="PROSITE" id="PS51755">
    <property type="entry name" value="OMPR_PHOB"/>
    <property type="match status" value="1"/>
</dbReference>
<dbReference type="Gene3D" id="1.25.40.10">
    <property type="entry name" value="Tetratricopeptide repeat domain"/>
    <property type="match status" value="2"/>
</dbReference>
<keyword evidence="3 6" id="KW-0238">DNA-binding</keyword>
<reference evidence="9 10" key="1">
    <citation type="submission" date="2018-08" db="EMBL/GenBank/DDBJ databases">
        <title>Sequencing the genomes of 1000 actinobacteria strains.</title>
        <authorList>
            <person name="Klenk H.-P."/>
        </authorList>
    </citation>
    <scope>NUCLEOTIDE SEQUENCE [LARGE SCALE GENOMIC DNA]</scope>
    <source>
        <strain evidence="9 10">DSM 44099</strain>
    </source>
</reference>
<feature type="repeat" description="TPR" evidence="5">
    <location>
        <begin position="846"/>
        <end position="879"/>
    </location>
</feature>
<dbReference type="AlphaFoldDB" id="A0A3D9ZRC7"/>
<evidence type="ECO:0000313" key="10">
    <source>
        <dbReference type="Proteomes" id="UP000256913"/>
    </source>
</evidence>
<dbReference type="PANTHER" id="PTHR35807">
    <property type="entry name" value="TRANSCRIPTIONAL REGULATOR REDD-RELATED"/>
    <property type="match status" value="1"/>
</dbReference>
<evidence type="ECO:0000256" key="5">
    <source>
        <dbReference type="PROSITE-ProRule" id="PRU00339"/>
    </source>
</evidence>
<dbReference type="SMART" id="SM00028">
    <property type="entry name" value="TPR"/>
    <property type="match status" value="4"/>
</dbReference>